<dbReference type="AlphaFoldDB" id="A0A6G0Y5L7"/>
<sequence>VNSGLVPLDLTLQRVVDKIIGVTDVEDNSAVDGEQNGVLEKQVNGFSLVPIDWPSHTAAEIIIGSTTLAEFVMRKRSRSRATARLIVTNGALTVNSGALSAAGASSLAAAPCSSVGDPSSSKVGPSKELIRLEKSDEMERTVDVEQNGVSENQVNGGLVPLDLTLQRVVDKIIGVTDVEDNSAVDGEQNGVLEKQKVTKEDCLNTQVVKLKSNLINTAEALRYFKATDNLRQTFEEYMNDGMTMTEAICVMTMMNCSAEDFVNTRLNPTNKTVQNWHEKWRSTHLTLVLVKVISPLENLKKHIMNMEYLFLFKMFLLHLLTSFMLRAHDLPLAKDIVFVDSTSFCDPENPINIFDGKSFPTIFLTDNSYAEINALKAVWPNSKPLFSSNSNKKSSTESMQIVKEHNPNLEKQDCLFISDDITQKLSNNIIKYGESTYENLLKFKKRLDKIHTAGQFNTFLATAGTSSLSLRHRDGASIKVQPTTIARRRPGITRGSKHLLAGKIKMQDTNITITILTIASFTLGRLAGLSDSNRPKKKPINLLHNIKNCVTNAKSHK</sequence>
<protein>
    <submittedName>
        <fullName evidence="1">SWIM-type domain-containing protein</fullName>
    </submittedName>
</protein>
<gene>
    <name evidence="1" type="ORF">FWK35_00016880</name>
</gene>
<proteinExistence type="predicted"/>
<keyword evidence="2" id="KW-1185">Reference proteome</keyword>
<reference evidence="1 2" key="1">
    <citation type="submission" date="2019-08" db="EMBL/GenBank/DDBJ databases">
        <title>Whole genome of Aphis craccivora.</title>
        <authorList>
            <person name="Voronova N.V."/>
            <person name="Shulinski R.S."/>
            <person name="Bandarenka Y.V."/>
            <person name="Zhorov D.G."/>
            <person name="Warner D."/>
        </authorList>
    </citation>
    <scope>NUCLEOTIDE SEQUENCE [LARGE SCALE GENOMIC DNA]</scope>
    <source>
        <strain evidence="1">180601</strain>
        <tissue evidence="1">Whole Body</tissue>
    </source>
</reference>
<dbReference type="EMBL" id="VUJU01005990">
    <property type="protein sequence ID" value="KAF0749741.1"/>
    <property type="molecule type" value="Genomic_DNA"/>
</dbReference>
<evidence type="ECO:0000313" key="1">
    <source>
        <dbReference type="EMBL" id="KAF0749741.1"/>
    </source>
</evidence>
<evidence type="ECO:0000313" key="2">
    <source>
        <dbReference type="Proteomes" id="UP000478052"/>
    </source>
</evidence>
<comment type="caution">
    <text evidence="1">The sequence shown here is derived from an EMBL/GenBank/DDBJ whole genome shotgun (WGS) entry which is preliminary data.</text>
</comment>
<organism evidence="1 2">
    <name type="scientific">Aphis craccivora</name>
    <name type="common">Cowpea aphid</name>
    <dbReference type="NCBI Taxonomy" id="307492"/>
    <lineage>
        <taxon>Eukaryota</taxon>
        <taxon>Metazoa</taxon>
        <taxon>Ecdysozoa</taxon>
        <taxon>Arthropoda</taxon>
        <taxon>Hexapoda</taxon>
        <taxon>Insecta</taxon>
        <taxon>Pterygota</taxon>
        <taxon>Neoptera</taxon>
        <taxon>Paraneoptera</taxon>
        <taxon>Hemiptera</taxon>
        <taxon>Sternorrhyncha</taxon>
        <taxon>Aphidomorpha</taxon>
        <taxon>Aphidoidea</taxon>
        <taxon>Aphididae</taxon>
        <taxon>Aphidini</taxon>
        <taxon>Aphis</taxon>
        <taxon>Aphis</taxon>
    </lineage>
</organism>
<dbReference type="Proteomes" id="UP000478052">
    <property type="component" value="Unassembled WGS sequence"/>
</dbReference>
<dbReference type="OrthoDB" id="6771815at2759"/>
<name>A0A6G0Y5L7_APHCR</name>
<feature type="non-terminal residue" evidence="1">
    <location>
        <position position="1"/>
    </location>
</feature>
<accession>A0A6G0Y5L7</accession>